<name>A0A8S5LUD0_9VIRU</name>
<proteinExistence type="predicted"/>
<protein>
    <submittedName>
        <fullName evidence="1">Penton base protein</fullName>
    </submittedName>
</protein>
<accession>A0A8S5LUD0</accession>
<dbReference type="EMBL" id="BK014741">
    <property type="protein sequence ID" value="DAD73633.1"/>
    <property type="molecule type" value="Genomic_DNA"/>
</dbReference>
<evidence type="ECO:0000313" key="1">
    <source>
        <dbReference type="EMBL" id="DAD73633.1"/>
    </source>
</evidence>
<sequence length="328" mass="36129">MAEMTAAQRAVLFAQGTRQNWHTLGKKTAGAGESVSFILPKARLLSDVFLNFKMKLTAIIAAQKTINMSQLIEKIELNLNNGFTPFSVSGEALEKICACETAGEKLSSEMILNGKGSEALFENEFTLFLRNALNDRDTVSYILLQNDTTYAELTVYLKNNVSAITGGSVKSFEMTITPTLETFTIPTTGLPDLSVLKLVHSRNQMYESGRTELKMSTGTIYRKIILAFPADAEIDGNIELVFNQADINYSIAPAMLTEINRMRGSHIPEDCSAGKKCLVFDFSYQGVLNMGGTRDYIDSEKLTEFSIRFNAKAAGTCEIITETLARLS</sequence>
<reference evidence="1" key="1">
    <citation type="journal article" date="2021" name="Proc. Natl. Acad. Sci. U.S.A.">
        <title>A Catalog of Tens of Thousands of Viruses from Human Metagenomes Reveals Hidden Associations with Chronic Diseases.</title>
        <authorList>
            <person name="Tisza M.J."/>
            <person name="Buck C.B."/>
        </authorList>
    </citation>
    <scope>NUCLEOTIDE SEQUENCE</scope>
    <source>
        <strain evidence="1">Cthzn51</strain>
    </source>
</reference>
<organism evidence="1">
    <name type="scientific">Tectiviridae sp. cthzn51</name>
    <dbReference type="NCBI Taxonomy" id="2826821"/>
    <lineage>
        <taxon>Viruses</taxon>
        <taxon>Varidnaviria</taxon>
        <taxon>Bamfordvirae</taxon>
        <taxon>Preplasmiviricota</taxon>
        <taxon>Prepoliviricotina</taxon>
        <taxon>Tectiliviricetes</taxon>
        <taxon>Kalamavirales</taxon>
        <taxon>Tectiviridae</taxon>
    </lineage>
</organism>